<evidence type="ECO:0000256" key="1">
    <source>
        <dbReference type="ARBA" id="ARBA00023015"/>
    </source>
</evidence>
<dbReference type="PANTHER" id="PTHR43280:SF32">
    <property type="entry name" value="TRANSCRIPTIONAL REGULATORY PROTEIN"/>
    <property type="match status" value="1"/>
</dbReference>
<feature type="domain" description="HTH araC/xylS-type" evidence="4">
    <location>
        <begin position="222"/>
        <end position="301"/>
    </location>
</feature>
<reference evidence="5 6" key="1">
    <citation type="submission" date="2024-09" db="EMBL/GenBank/DDBJ databases">
        <authorList>
            <person name="Sun Q."/>
            <person name="Mori K."/>
        </authorList>
    </citation>
    <scope>NUCLEOTIDE SEQUENCE [LARGE SCALE GENOMIC DNA]</scope>
    <source>
        <strain evidence="5 6">CCM 7765</strain>
    </source>
</reference>
<comment type="caution">
    <text evidence="5">The sequence shown here is derived from an EMBL/GenBank/DDBJ whole genome shotgun (WGS) entry which is preliminary data.</text>
</comment>
<keyword evidence="2" id="KW-0238">DNA-binding</keyword>
<name>A0ABV6HMW5_9SPHI</name>
<dbReference type="PANTHER" id="PTHR43280">
    <property type="entry name" value="ARAC-FAMILY TRANSCRIPTIONAL REGULATOR"/>
    <property type="match status" value="1"/>
</dbReference>
<proteinExistence type="predicted"/>
<gene>
    <name evidence="5" type="ORF">ACFFI0_17905</name>
</gene>
<keyword evidence="1" id="KW-0805">Transcription regulation</keyword>
<keyword evidence="3" id="KW-0804">Transcription</keyword>
<dbReference type="SMART" id="SM00342">
    <property type="entry name" value="HTH_ARAC"/>
    <property type="match status" value="1"/>
</dbReference>
<dbReference type="Proteomes" id="UP001589774">
    <property type="component" value="Unassembled WGS sequence"/>
</dbReference>
<dbReference type="RefSeq" id="WP_149105883.1">
    <property type="nucleotide sequence ID" value="NZ_JBHLWO010000002.1"/>
</dbReference>
<organism evidence="5 6">
    <name type="scientific">Olivibacter oleidegradans</name>
    <dbReference type="NCBI Taxonomy" id="760123"/>
    <lineage>
        <taxon>Bacteria</taxon>
        <taxon>Pseudomonadati</taxon>
        <taxon>Bacteroidota</taxon>
        <taxon>Sphingobacteriia</taxon>
        <taxon>Sphingobacteriales</taxon>
        <taxon>Sphingobacteriaceae</taxon>
        <taxon>Olivibacter</taxon>
    </lineage>
</organism>
<evidence type="ECO:0000313" key="6">
    <source>
        <dbReference type="Proteomes" id="UP001589774"/>
    </source>
</evidence>
<keyword evidence="6" id="KW-1185">Reference proteome</keyword>
<dbReference type="EMBL" id="JBHLWO010000002">
    <property type="protein sequence ID" value="MFC0320205.1"/>
    <property type="molecule type" value="Genomic_DNA"/>
</dbReference>
<dbReference type="InterPro" id="IPR009057">
    <property type="entry name" value="Homeodomain-like_sf"/>
</dbReference>
<protein>
    <submittedName>
        <fullName evidence="5">Helix-turn-helix domain-containing protein</fullName>
    </submittedName>
</protein>
<dbReference type="PROSITE" id="PS01124">
    <property type="entry name" value="HTH_ARAC_FAMILY_2"/>
    <property type="match status" value="1"/>
</dbReference>
<evidence type="ECO:0000313" key="5">
    <source>
        <dbReference type="EMBL" id="MFC0320205.1"/>
    </source>
</evidence>
<dbReference type="SUPFAM" id="SSF46689">
    <property type="entry name" value="Homeodomain-like"/>
    <property type="match status" value="1"/>
</dbReference>
<sequence>MAKSTESLAEFYRHKFNDRPEHHVPEIGPFNVFRIEDSIKSDHAPALYTRRDFYKIMLLQGHSVFHYGDKSIPVNGNTLLFFNPQLPYTSEPFTPENKGYFCVFKDEFFKTSLRINLNDLPLFSANTQPIFALDEIQFRQIKAIFEKICSEIASNYVFRYELIKGYVNELIYLAIKLQPTQQRFKHPDASARTTSVFFELLERQFPITSRSERFEFRAPKAIAEKLAVHVNYLNRAIKKATGRTTTDHLAERLIGEAKALLRHTDWNISEISYVLGFEDQAQFNNFFKKHTQQNPTSFRQVSNSQ</sequence>
<accession>A0ABV6HMW5</accession>
<dbReference type="Gene3D" id="1.10.10.60">
    <property type="entry name" value="Homeodomain-like"/>
    <property type="match status" value="1"/>
</dbReference>
<dbReference type="InterPro" id="IPR037923">
    <property type="entry name" value="HTH-like"/>
</dbReference>
<evidence type="ECO:0000256" key="2">
    <source>
        <dbReference type="ARBA" id="ARBA00023125"/>
    </source>
</evidence>
<dbReference type="Pfam" id="PF12833">
    <property type="entry name" value="HTH_18"/>
    <property type="match status" value="1"/>
</dbReference>
<dbReference type="InterPro" id="IPR018060">
    <property type="entry name" value="HTH_AraC"/>
</dbReference>
<evidence type="ECO:0000259" key="4">
    <source>
        <dbReference type="PROSITE" id="PS01124"/>
    </source>
</evidence>
<dbReference type="SUPFAM" id="SSF51215">
    <property type="entry name" value="Regulatory protein AraC"/>
    <property type="match status" value="1"/>
</dbReference>
<evidence type="ECO:0000256" key="3">
    <source>
        <dbReference type="ARBA" id="ARBA00023163"/>
    </source>
</evidence>